<sequence>MRITGQTRIMFILADAVGHIVGSDVLNQAFEREGLDVAVSPLSIAPEDLKMAVQTIRCLKNVIGFGVTIPHKTEIARYLDDVTPEAQAMGAVNFVRRFPDGRLLGHNVDGAGFVVGLRAEGIEAKGKRILQAGAGGVGKAIAHAVAAEGCASITLVNRDLQKAARLGGELSNRFPGVRVNALAGFDGLQAGQFDMIVNATALGMEEGDPRPVPEHLIVPEAVVAEVVMQPAVTKLLETAATKGCKTIPGKAMMEPQPALVAKFLELL</sequence>
<dbReference type="RefSeq" id="WP_188722500.1">
    <property type="nucleotide sequence ID" value="NZ_BMIF01000014.1"/>
</dbReference>
<dbReference type="Pfam" id="PF01488">
    <property type="entry name" value="Shikimate_DH"/>
    <property type="match status" value="1"/>
</dbReference>
<dbReference type="GO" id="GO:0009073">
    <property type="term" value="P:aromatic amino acid family biosynthetic process"/>
    <property type="evidence" value="ECO:0007669"/>
    <property type="project" value="UniProtKB-KW"/>
</dbReference>
<dbReference type="CDD" id="cd01065">
    <property type="entry name" value="NAD_bind_Shikimate_DH"/>
    <property type="match status" value="1"/>
</dbReference>
<proteinExistence type="predicted"/>
<dbReference type="InterPro" id="IPR022893">
    <property type="entry name" value="Shikimate_DH_fam"/>
</dbReference>
<keyword evidence="10" id="KW-1185">Reference proteome</keyword>
<evidence type="ECO:0000313" key="10">
    <source>
        <dbReference type="Proteomes" id="UP000636264"/>
    </source>
</evidence>
<dbReference type="InterPro" id="IPR013708">
    <property type="entry name" value="Shikimate_DH-bd_N"/>
</dbReference>
<dbReference type="GO" id="GO:0050661">
    <property type="term" value="F:NADP binding"/>
    <property type="evidence" value="ECO:0007669"/>
    <property type="project" value="TreeGrafter"/>
</dbReference>
<dbReference type="Gene3D" id="3.40.50.720">
    <property type="entry name" value="NAD(P)-binding Rossmann-like Domain"/>
    <property type="match status" value="1"/>
</dbReference>
<dbReference type="SUPFAM" id="SSF51735">
    <property type="entry name" value="NAD(P)-binding Rossmann-fold domains"/>
    <property type="match status" value="1"/>
</dbReference>
<reference evidence="9" key="1">
    <citation type="journal article" date="2014" name="Int. J. Syst. Evol. Microbiol.">
        <title>Complete genome sequence of Corynebacterium casei LMG S-19264T (=DSM 44701T), isolated from a smear-ripened cheese.</title>
        <authorList>
            <consortium name="US DOE Joint Genome Institute (JGI-PGF)"/>
            <person name="Walter F."/>
            <person name="Albersmeier A."/>
            <person name="Kalinowski J."/>
            <person name="Ruckert C."/>
        </authorList>
    </citation>
    <scope>NUCLEOTIDE SEQUENCE</scope>
    <source>
        <strain evidence="9">CGMCC 1.15320</strain>
    </source>
</reference>
<evidence type="ECO:0000256" key="2">
    <source>
        <dbReference type="ARBA" id="ARBA00012962"/>
    </source>
</evidence>
<keyword evidence="5" id="KW-0028">Amino-acid biosynthesis</keyword>
<comment type="caution">
    <text evidence="9">The sequence shown here is derived from an EMBL/GenBank/DDBJ whole genome shotgun (WGS) entry which is preliminary data.</text>
</comment>
<comment type="pathway">
    <text evidence="1">Metabolic intermediate biosynthesis; chorismate biosynthesis; chorismate from D-erythrose 4-phosphate and phosphoenolpyruvate: step 4/7.</text>
</comment>
<evidence type="ECO:0000259" key="7">
    <source>
        <dbReference type="Pfam" id="PF01488"/>
    </source>
</evidence>
<comment type="catalytic activity">
    <reaction evidence="6">
        <text>shikimate + NADP(+) = 3-dehydroshikimate + NADPH + H(+)</text>
        <dbReference type="Rhea" id="RHEA:17737"/>
        <dbReference type="ChEBI" id="CHEBI:15378"/>
        <dbReference type="ChEBI" id="CHEBI:16630"/>
        <dbReference type="ChEBI" id="CHEBI:36208"/>
        <dbReference type="ChEBI" id="CHEBI:57783"/>
        <dbReference type="ChEBI" id="CHEBI:58349"/>
        <dbReference type="EC" id="1.1.1.25"/>
    </reaction>
</comment>
<dbReference type="Gene3D" id="3.40.50.10860">
    <property type="entry name" value="Leucine Dehydrogenase, chain A, domain 1"/>
    <property type="match status" value="1"/>
</dbReference>
<evidence type="ECO:0000259" key="8">
    <source>
        <dbReference type="Pfam" id="PF08501"/>
    </source>
</evidence>
<dbReference type="AlphaFoldDB" id="A0A916S0E9"/>
<dbReference type="Proteomes" id="UP000636264">
    <property type="component" value="Unassembled WGS sequence"/>
</dbReference>
<evidence type="ECO:0000313" key="9">
    <source>
        <dbReference type="EMBL" id="GGA78714.1"/>
    </source>
</evidence>
<dbReference type="PANTHER" id="PTHR21089">
    <property type="entry name" value="SHIKIMATE DEHYDROGENASE"/>
    <property type="match status" value="1"/>
</dbReference>
<keyword evidence="3" id="KW-0521">NADP</keyword>
<dbReference type="GO" id="GO:0009423">
    <property type="term" value="P:chorismate biosynthetic process"/>
    <property type="evidence" value="ECO:0007669"/>
    <property type="project" value="TreeGrafter"/>
</dbReference>
<evidence type="ECO:0000256" key="1">
    <source>
        <dbReference type="ARBA" id="ARBA00004871"/>
    </source>
</evidence>
<dbReference type="EMBL" id="BMIF01000014">
    <property type="protein sequence ID" value="GGA78714.1"/>
    <property type="molecule type" value="Genomic_DNA"/>
</dbReference>
<keyword evidence="4" id="KW-0560">Oxidoreductase</keyword>
<protein>
    <recommendedName>
        <fullName evidence="2">shikimate dehydrogenase (NADP(+))</fullName>
        <ecNumber evidence="2">1.1.1.25</ecNumber>
    </recommendedName>
</protein>
<evidence type="ECO:0000256" key="3">
    <source>
        <dbReference type="ARBA" id="ARBA00022857"/>
    </source>
</evidence>
<keyword evidence="5" id="KW-0057">Aromatic amino acid biosynthesis</keyword>
<dbReference type="GO" id="GO:0004764">
    <property type="term" value="F:shikimate 3-dehydrogenase (NADP+) activity"/>
    <property type="evidence" value="ECO:0007669"/>
    <property type="project" value="UniProtKB-EC"/>
</dbReference>
<dbReference type="PANTHER" id="PTHR21089:SF1">
    <property type="entry name" value="BIFUNCTIONAL 3-DEHYDROQUINATE DEHYDRATASE_SHIKIMATE DEHYDROGENASE, CHLOROPLASTIC"/>
    <property type="match status" value="1"/>
</dbReference>
<dbReference type="SUPFAM" id="SSF53223">
    <property type="entry name" value="Aminoacid dehydrogenase-like, N-terminal domain"/>
    <property type="match status" value="1"/>
</dbReference>
<gene>
    <name evidence="9" type="ORF">GCM10011385_36070</name>
</gene>
<dbReference type="Pfam" id="PF08501">
    <property type="entry name" value="Shikimate_dh_N"/>
    <property type="match status" value="1"/>
</dbReference>
<evidence type="ECO:0000256" key="4">
    <source>
        <dbReference type="ARBA" id="ARBA00023002"/>
    </source>
</evidence>
<dbReference type="InterPro" id="IPR046346">
    <property type="entry name" value="Aminoacid_DH-like_N_sf"/>
</dbReference>
<feature type="domain" description="Quinate/shikimate 5-dehydrogenase/glutamyl-tRNA reductase" evidence="7">
    <location>
        <begin position="124"/>
        <end position="174"/>
    </location>
</feature>
<dbReference type="GO" id="GO:0005829">
    <property type="term" value="C:cytosol"/>
    <property type="evidence" value="ECO:0007669"/>
    <property type="project" value="TreeGrafter"/>
</dbReference>
<dbReference type="GO" id="GO:0019632">
    <property type="term" value="P:shikimate metabolic process"/>
    <property type="evidence" value="ECO:0007669"/>
    <property type="project" value="TreeGrafter"/>
</dbReference>
<evidence type="ECO:0000256" key="6">
    <source>
        <dbReference type="ARBA" id="ARBA00049442"/>
    </source>
</evidence>
<reference evidence="9" key="2">
    <citation type="submission" date="2020-09" db="EMBL/GenBank/DDBJ databases">
        <authorList>
            <person name="Sun Q."/>
            <person name="Zhou Y."/>
        </authorList>
    </citation>
    <scope>NUCLEOTIDE SEQUENCE</scope>
    <source>
        <strain evidence="9">CGMCC 1.15320</strain>
    </source>
</reference>
<organism evidence="9 10">
    <name type="scientific">Nitratireductor aestuarii</name>
    <dbReference type="NCBI Taxonomy" id="1735103"/>
    <lineage>
        <taxon>Bacteria</taxon>
        <taxon>Pseudomonadati</taxon>
        <taxon>Pseudomonadota</taxon>
        <taxon>Alphaproteobacteria</taxon>
        <taxon>Hyphomicrobiales</taxon>
        <taxon>Phyllobacteriaceae</taxon>
        <taxon>Nitratireductor</taxon>
    </lineage>
</organism>
<evidence type="ECO:0000256" key="5">
    <source>
        <dbReference type="ARBA" id="ARBA00023141"/>
    </source>
</evidence>
<feature type="domain" description="Shikimate dehydrogenase substrate binding N-terminal" evidence="8">
    <location>
        <begin position="13"/>
        <end position="95"/>
    </location>
</feature>
<name>A0A916S0E9_9HYPH</name>
<dbReference type="InterPro" id="IPR036291">
    <property type="entry name" value="NAD(P)-bd_dom_sf"/>
</dbReference>
<dbReference type="EC" id="1.1.1.25" evidence="2"/>
<dbReference type="InterPro" id="IPR006151">
    <property type="entry name" value="Shikm_DH/Glu-tRNA_Rdtase"/>
</dbReference>
<accession>A0A916S0E9</accession>